<dbReference type="AlphaFoldDB" id="M2MGM7"/>
<dbReference type="HOGENOM" id="CLU_2014846_0_0_1"/>
<dbReference type="Proteomes" id="UP000011761">
    <property type="component" value="Unassembled WGS sequence"/>
</dbReference>
<proteinExistence type="predicted"/>
<dbReference type="GeneID" id="19108876"/>
<sequence length="123" mass="12387">MVLITGTTDVATAELATDALAIALVVSPFTVDKLTAELIAESVSGALVVFICMLLALDDTPPLGAEIAPAVIDDAFADVILADGAELEESVVADVLIPATVVLAAAASEPKLGDGVMSKLVLK</sequence>
<reference evidence="1 2" key="1">
    <citation type="journal article" date="2012" name="PLoS Pathog.">
        <title>Diverse lifestyles and strategies of plant pathogenesis encoded in the genomes of eighteen Dothideomycetes fungi.</title>
        <authorList>
            <person name="Ohm R.A."/>
            <person name="Feau N."/>
            <person name="Henrissat B."/>
            <person name="Schoch C.L."/>
            <person name="Horwitz B.A."/>
            <person name="Barry K.W."/>
            <person name="Condon B.J."/>
            <person name="Copeland A.C."/>
            <person name="Dhillon B."/>
            <person name="Glaser F."/>
            <person name="Hesse C.N."/>
            <person name="Kosti I."/>
            <person name="LaButti K."/>
            <person name="Lindquist E.A."/>
            <person name="Lucas S."/>
            <person name="Salamov A.A."/>
            <person name="Bradshaw R.E."/>
            <person name="Ciuffetti L."/>
            <person name="Hamelin R.C."/>
            <person name="Kema G.H.J."/>
            <person name="Lawrence C."/>
            <person name="Scott J.A."/>
            <person name="Spatafora J.W."/>
            <person name="Turgeon B.G."/>
            <person name="de Wit P.J.G.M."/>
            <person name="Zhong S."/>
            <person name="Goodwin S.B."/>
            <person name="Grigoriev I.V."/>
        </authorList>
    </citation>
    <scope>NUCLEOTIDE SEQUENCE [LARGE SCALE GENOMIC DNA]</scope>
    <source>
        <strain evidence="1 2">UAMH 10762</strain>
    </source>
</reference>
<gene>
    <name evidence="1" type="ORF">BAUCODRAFT_148660</name>
</gene>
<evidence type="ECO:0000313" key="1">
    <source>
        <dbReference type="EMBL" id="EMC95786.1"/>
    </source>
</evidence>
<dbReference type="KEGG" id="bcom:BAUCODRAFT_148660"/>
<keyword evidence="2" id="KW-1185">Reference proteome</keyword>
<accession>M2MGM7</accession>
<evidence type="ECO:0000313" key="2">
    <source>
        <dbReference type="Proteomes" id="UP000011761"/>
    </source>
</evidence>
<protein>
    <submittedName>
        <fullName evidence="1">Uncharacterized protein</fullName>
    </submittedName>
</protein>
<dbReference type="EMBL" id="KB445556">
    <property type="protein sequence ID" value="EMC95786.1"/>
    <property type="molecule type" value="Genomic_DNA"/>
</dbReference>
<name>M2MGM7_BAUPA</name>
<dbReference type="RefSeq" id="XP_007677159.1">
    <property type="nucleotide sequence ID" value="XM_007678969.1"/>
</dbReference>
<organism evidence="1 2">
    <name type="scientific">Baudoinia panamericana (strain UAMH 10762)</name>
    <name type="common">Angels' share fungus</name>
    <name type="synonym">Baudoinia compniacensis (strain UAMH 10762)</name>
    <dbReference type="NCBI Taxonomy" id="717646"/>
    <lineage>
        <taxon>Eukaryota</taxon>
        <taxon>Fungi</taxon>
        <taxon>Dikarya</taxon>
        <taxon>Ascomycota</taxon>
        <taxon>Pezizomycotina</taxon>
        <taxon>Dothideomycetes</taxon>
        <taxon>Dothideomycetidae</taxon>
        <taxon>Mycosphaerellales</taxon>
        <taxon>Teratosphaeriaceae</taxon>
        <taxon>Baudoinia</taxon>
    </lineage>
</organism>